<evidence type="ECO:0000256" key="1">
    <source>
        <dbReference type="SAM" id="MobiDB-lite"/>
    </source>
</evidence>
<dbReference type="OrthoDB" id="5120158at2"/>
<feature type="region of interest" description="Disordered" evidence="1">
    <location>
        <begin position="37"/>
        <end position="57"/>
    </location>
</feature>
<evidence type="ECO:0000313" key="4">
    <source>
        <dbReference type="Proteomes" id="UP000033699"/>
    </source>
</evidence>
<keyword evidence="2" id="KW-0732">Signal</keyword>
<evidence type="ECO:0008006" key="5">
    <source>
        <dbReference type="Google" id="ProtNLM"/>
    </source>
</evidence>
<feature type="signal peptide" evidence="2">
    <location>
        <begin position="1"/>
        <end position="22"/>
    </location>
</feature>
<feature type="chain" id="PRO_5038510506" description="Lipoprotein" evidence="2">
    <location>
        <begin position="23"/>
        <end position="160"/>
    </location>
</feature>
<proteinExistence type="predicted"/>
<evidence type="ECO:0000313" key="3">
    <source>
        <dbReference type="EMBL" id="KJS62712.1"/>
    </source>
</evidence>
<evidence type="ECO:0000256" key="2">
    <source>
        <dbReference type="SAM" id="SignalP"/>
    </source>
</evidence>
<gene>
    <name evidence="3" type="ORF">VM95_06820</name>
</gene>
<dbReference type="AlphaFoldDB" id="A0A0F2TLV0"/>
<keyword evidence="4" id="KW-1185">Reference proteome</keyword>
<reference evidence="3 4" key="1">
    <citation type="submission" date="2015-02" db="EMBL/GenBank/DDBJ databases">
        <authorList>
            <person name="Ju K.-S."/>
            <person name="Doroghazi J.R."/>
            <person name="Metcalf W."/>
        </authorList>
    </citation>
    <scope>NUCLEOTIDE SEQUENCE [LARGE SCALE GENOMIC DNA]</scope>
    <source>
        <strain evidence="3 4">ATCC 31215</strain>
    </source>
</reference>
<sequence>MKGIVSKVALGVAGTGMAVAVAAVAIGPRVSDWYDGRHQEQSSYDTGVQAKSDRRSMPGWLPDNASSVKYLMSTTGDDRLLRATLPEGRLPAGCTNGVPGKGLHPVPVSLKAGWFPQDVGAKATGTCGHYNVSLHGNQLYAWQDGAAVQAALRAEHPAKR</sequence>
<dbReference type="PATRIC" id="fig|359131.3.peg.7302"/>
<comment type="caution">
    <text evidence="3">The sequence shown here is derived from an EMBL/GenBank/DDBJ whole genome shotgun (WGS) entry which is preliminary data.</text>
</comment>
<name>A0A0F2TLV0_STRR3</name>
<accession>A0A0F2TLV0</accession>
<dbReference type="Proteomes" id="UP000033699">
    <property type="component" value="Unassembled WGS sequence"/>
</dbReference>
<dbReference type="EMBL" id="JZKH01000009">
    <property type="protein sequence ID" value="KJS62712.1"/>
    <property type="molecule type" value="Genomic_DNA"/>
</dbReference>
<organism evidence="3 4">
    <name type="scientific">Streptomyces rubellomurinus (strain ATCC 31215)</name>
    <dbReference type="NCBI Taxonomy" id="359131"/>
    <lineage>
        <taxon>Bacteria</taxon>
        <taxon>Bacillati</taxon>
        <taxon>Actinomycetota</taxon>
        <taxon>Actinomycetes</taxon>
        <taxon>Kitasatosporales</taxon>
        <taxon>Streptomycetaceae</taxon>
        <taxon>Streptomyces</taxon>
    </lineage>
</organism>
<protein>
    <recommendedName>
        <fullName evidence="5">Lipoprotein</fullName>
    </recommendedName>
</protein>